<dbReference type="Pfam" id="PF01734">
    <property type="entry name" value="Patatin"/>
    <property type="match status" value="1"/>
</dbReference>
<accession>A0ABT3IMS2</accession>
<dbReference type="Pfam" id="PF19890">
    <property type="entry name" value="DUF6363"/>
    <property type="match status" value="1"/>
</dbReference>
<feature type="short sequence motif" description="GXGXXG" evidence="4">
    <location>
        <begin position="8"/>
        <end position="13"/>
    </location>
</feature>
<keyword evidence="2 4" id="KW-0442">Lipid degradation</keyword>
<dbReference type="PROSITE" id="PS51635">
    <property type="entry name" value="PNPLA"/>
    <property type="match status" value="1"/>
</dbReference>
<dbReference type="EMBL" id="JAPDNS010000001">
    <property type="protein sequence ID" value="MCW3485272.1"/>
    <property type="molecule type" value="Genomic_DNA"/>
</dbReference>
<protein>
    <submittedName>
        <fullName evidence="6">Patatin family protein</fullName>
    </submittedName>
</protein>
<comment type="caution">
    <text evidence="4">Lacks conserved residue(s) required for the propagation of feature annotation.</text>
</comment>
<gene>
    <name evidence="6" type="ORF">OL497_15285</name>
</gene>
<dbReference type="PANTHER" id="PTHR14226">
    <property type="entry name" value="NEUROPATHY TARGET ESTERASE/SWISS CHEESE D.MELANOGASTER"/>
    <property type="match status" value="1"/>
</dbReference>
<dbReference type="InterPro" id="IPR045943">
    <property type="entry name" value="DUF6363"/>
</dbReference>
<dbReference type="Proteomes" id="UP001207742">
    <property type="component" value="Unassembled WGS sequence"/>
</dbReference>
<dbReference type="Gene3D" id="3.40.1090.10">
    <property type="entry name" value="Cytosolic phospholipase A2 catalytic domain"/>
    <property type="match status" value="2"/>
</dbReference>
<dbReference type="InterPro" id="IPR016035">
    <property type="entry name" value="Acyl_Trfase/lysoPLipase"/>
</dbReference>
<reference evidence="6 7" key="1">
    <citation type="submission" date="2022-10" db="EMBL/GenBank/DDBJ databases">
        <title>Chitinophaga nivalis PC15 sp. nov., isolated from Pyeongchang county, South Korea.</title>
        <authorList>
            <person name="Trinh H.N."/>
        </authorList>
    </citation>
    <scope>NUCLEOTIDE SEQUENCE [LARGE SCALE GENOMIC DNA]</scope>
    <source>
        <strain evidence="6 7">PC14</strain>
    </source>
</reference>
<evidence type="ECO:0000313" key="7">
    <source>
        <dbReference type="Proteomes" id="UP001207742"/>
    </source>
</evidence>
<dbReference type="CDD" id="cd07208">
    <property type="entry name" value="Pat_hypo_Ecoli_yjju_like"/>
    <property type="match status" value="1"/>
</dbReference>
<feature type="domain" description="PNPLA" evidence="5">
    <location>
        <begin position="4"/>
        <end position="174"/>
    </location>
</feature>
<feature type="active site" description="Nucleophile" evidence="4">
    <location>
        <position position="38"/>
    </location>
</feature>
<keyword evidence="7" id="KW-1185">Reference proteome</keyword>
<proteinExistence type="predicted"/>
<organism evidence="6 7">
    <name type="scientific">Chitinophaga nivalis</name>
    <dbReference type="NCBI Taxonomy" id="2991709"/>
    <lineage>
        <taxon>Bacteria</taxon>
        <taxon>Pseudomonadati</taxon>
        <taxon>Bacteroidota</taxon>
        <taxon>Chitinophagia</taxon>
        <taxon>Chitinophagales</taxon>
        <taxon>Chitinophagaceae</taxon>
        <taxon>Chitinophaga</taxon>
    </lineage>
</organism>
<evidence type="ECO:0000259" key="5">
    <source>
        <dbReference type="PROSITE" id="PS51635"/>
    </source>
</evidence>
<dbReference type="PANTHER" id="PTHR14226:SF25">
    <property type="entry name" value="PHOSPHOESTERASE"/>
    <property type="match status" value="1"/>
</dbReference>
<comment type="caution">
    <text evidence="6">The sequence shown here is derived from an EMBL/GenBank/DDBJ whole genome shotgun (WGS) entry which is preliminary data.</text>
</comment>
<dbReference type="InterPro" id="IPR002641">
    <property type="entry name" value="PNPLA_dom"/>
</dbReference>
<keyword evidence="3 4" id="KW-0443">Lipid metabolism</keyword>
<name>A0ABT3IMS2_9BACT</name>
<keyword evidence="1 4" id="KW-0378">Hydrolase</keyword>
<dbReference type="InterPro" id="IPR037483">
    <property type="entry name" value="YjjU-like"/>
</dbReference>
<feature type="active site" description="Proton acceptor" evidence="4">
    <location>
        <position position="161"/>
    </location>
</feature>
<evidence type="ECO:0000256" key="1">
    <source>
        <dbReference type="ARBA" id="ARBA00022801"/>
    </source>
</evidence>
<dbReference type="RefSeq" id="WP_264731476.1">
    <property type="nucleotide sequence ID" value="NZ_JAPDNR010000001.1"/>
</dbReference>
<evidence type="ECO:0000256" key="2">
    <source>
        <dbReference type="ARBA" id="ARBA00022963"/>
    </source>
</evidence>
<dbReference type="SUPFAM" id="SSF52151">
    <property type="entry name" value="FabD/lysophospholipase-like"/>
    <property type="match status" value="1"/>
</dbReference>
<feature type="short sequence motif" description="GXSXG" evidence="4">
    <location>
        <begin position="36"/>
        <end position="40"/>
    </location>
</feature>
<evidence type="ECO:0000256" key="4">
    <source>
        <dbReference type="PROSITE-ProRule" id="PRU01161"/>
    </source>
</evidence>
<sequence length="278" mass="31696">MNALIIEGGGMRGIFSVGVLDAFLRHKYDPFDMYIGVSSGACNIPSHIAGQFRRNFDSYTGHMASKHFLNFSRFLRGGHYMDLDWLWNSTQEENPIHFEKAYQVMQEKHKRFYVVATNAQSGKPVYLSPTPANWLDCLKSSSALPLYYRKGCVINNERLVDGVLSDPLPVKFAHEQGARNIVVIRSQKYPYARKADNKTKLFSLLLLKYPQVRKQLLNYHHTYNTAVDFLGKSSQPFTLQQILPGKSMKTSQVTQDINILKNDYEMGYAAGEAFIAQH</sequence>
<dbReference type="InterPro" id="IPR050301">
    <property type="entry name" value="NTE"/>
</dbReference>
<evidence type="ECO:0000313" key="6">
    <source>
        <dbReference type="EMBL" id="MCW3485272.1"/>
    </source>
</evidence>
<evidence type="ECO:0000256" key="3">
    <source>
        <dbReference type="ARBA" id="ARBA00023098"/>
    </source>
</evidence>